<dbReference type="Proteomes" id="UP000886886">
    <property type="component" value="Unassembled WGS sequence"/>
</dbReference>
<dbReference type="SUPFAM" id="SSF46955">
    <property type="entry name" value="Putative DNA-binding domain"/>
    <property type="match status" value="1"/>
</dbReference>
<gene>
    <name evidence="10" type="ORF">IAB26_03585</name>
</gene>
<comment type="subcellular location">
    <subcellularLocation>
        <location evidence="1">Membrane</location>
        <topology evidence="1">Multi-pass membrane protein</topology>
    </subcellularLocation>
</comment>
<feature type="transmembrane region" description="Helical" evidence="8">
    <location>
        <begin position="157"/>
        <end position="181"/>
    </location>
</feature>
<feature type="transmembrane region" description="Helical" evidence="8">
    <location>
        <begin position="187"/>
        <end position="209"/>
    </location>
</feature>
<dbReference type="InterPro" id="IPR009061">
    <property type="entry name" value="DNA-bd_dom_put_sf"/>
</dbReference>
<keyword evidence="7" id="KW-0804">Transcription</keyword>
<dbReference type="Pfam" id="PF06271">
    <property type="entry name" value="RDD"/>
    <property type="match status" value="1"/>
</dbReference>
<dbReference type="InterPro" id="IPR010432">
    <property type="entry name" value="RDD"/>
</dbReference>
<organism evidence="10 11">
    <name type="scientific">Candidatus Limivivens merdigallinarum</name>
    <dbReference type="NCBI Taxonomy" id="2840859"/>
    <lineage>
        <taxon>Bacteria</taxon>
        <taxon>Bacillati</taxon>
        <taxon>Bacillota</taxon>
        <taxon>Clostridia</taxon>
        <taxon>Lachnospirales</taxon>
        <taxon>Lachnospiraceae</taxon>
        <taxon>Lachnospiraceae incertae sedis</taxon>
        <taxon>Candidatus Limivivens</taxon>
    </lineage>
</organism>
<dbReference type="GO" id="GO:0003700">
    <property type="term" value="F:DNA-binding transcription factor activity"/>
    <property type="evidence" value="ECO:0007669"/>
    <property type="project" value="InterPro"/>
</dbReference>
<proteinExistence type="predicted"/>
<evidence type="ECO:0000256" key="7">
    <source>
        <dbReference type="ARBA" id="ARBA00023163"/>
    </source>
</evidence>
<protein>
    <submittedName>
        <fullName evidence="10">MerR family transcriptional regulator</fullName>
    </submittedName>
</protein>
<evidence type="ECO:0000256" key="8">
    <source>
        <dbReference type="SAM" id="Phobius"/>
    </source>
</evidence>
<dbReference type="PANTHER" id="PTHR30204">
    <property type="entry name" value="REDOX-CYCLING DRUG-SENSING TRANSCRIPTIONAL ACTIVATOR SOXR"/>
    <property type="match status" value="1"/>
</dbReference>
<dbReference type="SMART" id="SM00422">
    <property type="entry name" value="HTH_MERR"/>
    <property type="match status" value="1"/>
</dbReference>
<evidence type="ECO:0000313" key="11">
    <source>
        <dbReference type="Proteomes" id="UP000886886"/>
    </source>
</evidence>
<evidence type="ECO:0000256" key="5">
    <source>
        <dbReference type="ARBA" id="ARBA00023125"/>
    </source>
</evidence>
<evidence type="ECO:0000256" key="1">
    <source>
        <dbReference type="ARBA" id="ARBA00004141"/>
    </source>
</evidence>
<dbReference type="GO" id="GO:0003677">
    <property type="term" value="F:DNA binding"/>
    <property type="evidence" value="ECO:0007669"/>
    <property type="project" value="UniProtKB-KW"/>
</dbReference>
<dbReference type="PANTHER" id="PTHR30204:SF94">
    <property type="entry name" value="HEAVY METAL-DEPENDENT TRANSCRIPTIONAL REGULATOR HI_0293-RELATED"/>
    <property type="match status" value="1"/>
</dbReference>
<evidence type="ECO:0000313" key="10">
    <source>
        <dbReference type="EMBL" id="HIQ95625.1"/>
    </source>
</evidence>
<feature type="transmembrane region" description="Helical" evidence="8">
    <location>
        <begin position="281"/>
        <end position="301"/>
    </location>
</feature>
<comment type="caution">
    <text evidence="10">The sequence shown here is derived from an EMBL/GenBank/DDBJ whole genome shotgun (WGS) entry which is preliminary data.</text>
</comment>
<dbReference type="Gene3D" id="1.10.1660.10">
    <property type="match status" value="1"/>
</dbReference>
<dbReference type="AlphaFoldDB" id="A0A9D0ZVK3"/>
<evidence type="ECO:0000256" key="6">
    <source>
        <dbReference type="ARBA" id="ARBA00023136"/>
    </source>
</evidence>
<dbReference type="InterPro" id="IPR047057">
    <property type="entry name" value="MerR_fam"/>
</dbReference>
<accession>A0A9D0ZVK3</accession>
<keyword evidence="6 8" id="KW-0472">Membrane</keyword>
<keyword evidence="4" id="KW-0805">Transcription regulation</keyword>
<dbReference type="InterPro" id="IPR000551">
    <property type="entry name" value="MerR-type_HTH_dom"/>
</dbReference>
<feature type="domain" description="HTH merR-type" evidence="9">
    <location>
        <begin position="1"/>
        <end position="68"/>
    </location>
</feature>
<reference evidence="10" key="1">
    <citation type="submission" date="2020-10" db="EMBL/GenBank/DDBJ databases">
        <authorList>
            <person name="Gilroy R."/>
        </authorList>
    </citation>
    <scope>NUCLEOTIDE SEQUENCE</scope>
    <source>
        <strain evidence="10">ChiSjej3B21-11622</strain>
    </source>
</reference>
<keyword evidence="2 8" id="KW-0812">Transmembrane</keyword>
<sequence length="498" mass="56923">MTIKEMEELSGIPRANIRFYEKEGLIAPQRNANGYRNYSEEDLNTLKRIRLLRMVHISLEDIKALNRKECELTDLLLKHLKTLDSERQNLEESRRICEQLLGSRAAYDGFDAQDYFEEMNTSSLEKTAEMKEDSLPKVTAPWVRYLARMIDETIYSILWYLLLSLGFHVNIMGIAGVWALMLGAGSLLFAEPAMLSLFGTTPGKFLFGLRVSAENGARLTWNEAFRRTWTVWRRGMGFYIPVYRLIRLYRSYKDCKSGKYLEWEEETVLWLENGHMQRKTAAALALLAGLNVLILVIWQAGALPRNQGEISVQQFAENFNDMQSFYQIDRQLNLPEFSPAVGMEDSRMILNEQGKWEKLPSTSYIIGTSVKYQELPQLSFTEADGTVAGVSFSAAYENENVEISSYGDLMALTALSYICAQEDYSLLRDPPSLVYARIKRRADGFQDFEISAGGVTVKASFEYSGYELRQAQYGRGGVLVPVYGEEASFWVDYEVCRE</sequence>
<name>A0A9D0ZVK3_9FIRM</name>
<keyword evidence="5" id="KW-0238">DNA-binding</keyword>
<dbReference type="PROSITE" id="PS50937">
    <property type="entry name" value="HTH_MERR_2"/>
    <property type="match status" value="1"/>
</dbReference>
<dbReference type="EMBL" id="DVFT01000050">
    <property type="protein sequence ID" value="HIQ95625.1"/>
    <property type="molecule type" value="Genomic_DNA"/>
</dbReference>
<reference evidence="10" key="2">
    <citation type="journal article" date="2021" name="PeerJ">
        <title>Extensive microbial diversity within the chicken gut microbiome revealed by metagenomics and culture.</title>
        <authorList>
            <person name="Gilroy R."/>
            <person name="Ravi A."/>
            <person name="Getino M."/>
            <person name="Pursley I."/>
            <person name="Horton D.L."/>
            <person name="Alikhan N.F."/>
            <person name="Baker D."/>
            <person name="Gharbi K."/>
            <person name="Hall N."/>
            <person name="Watson M."/>
            <person name="Adriaenssens E.M."/>
            <person name="Foster-Nyarko E."/>
            <person name="Jarju S."/>
            <person name="Secka A."/>
            <person name="Antonio M."/>
            <person name="Oren A."/>
            <person name="Chaudhuri R.R."/>
            <person name="La Ragione R."/>
            <person name="Hildebrand F."/>
            <person name="Pallen M.J."/>
        </authorList>
    </citation>
    <scope>NUCLEOTIDE SEQUENCE</scope>
    <source>
        <strain evidence="10">ChiSjej3B21-11622</strain>
    </source>
</reference>
<dbReference type="GO" id="GO:0016020">
    <property type="term" value="C:membrane"/>
    <property type="evidence" value="ECO:0007669"/>
    <property type="project" value="UniProtKB-SubCell"/>
</dbReference>
<keyword evidence="3 8" id="KW-1133">Transmembrane helix</keyword>
<dbReference type="Pfam" id="PF13411">
    <property type="entry name" value="MerR_1"/>
    <property type="match status" value="1"/>
</dbReference>
<evidence type="ECO:0000256" key="2">
    <source>
        <dbReference type="ARBA" id="ARBA00022692"/>
    </source>
</evidence>
<evidence type="ECO:0000259" key="9">
    <source>
        <dbReference type="PROSITE" id="PS50937"/>
    </source>
</evidence>
<dbReference type="CDD" id="cd00592">
    <property type="entry name" value="HTH_MerR-like"/>
    <property type="match status" value="1"/>
</dbReference>
<evidence type="ECO:0000256" key="3">
    <source>
        <dbReference type="ARBA" id="ARBA00022989"/>
    </source>
</evidence>
<evidence type="ECO:0000256" key="4">
    <source>
        <dbReference type="ARBA" id="ARBA00023015"/>
    </source>
</evidence>